<dbReference type="InterPro" id="IPR041913">
    <property type="entry name" value="POLD3_sf"/>
</dbReference>
<sequence>MATPEQQKIATRKLTQWIENDKRIVTYRDISREIKCHVNIAKNLLLNHYQNNSKLIPTYLLTGPLLLTSKINQTQLFSLNQNLNHNEKNSRIVKIVDMDEMSDDERNSEHDNLEEEEEEEQIGNDLGNNNENENGLIGSIKLSNNNENEEEEMIIKNQNVIRWGVILVQSDQIEEKKKLFEIDTLSIHIHSLAPSLVNDPAQYLIPNLTLREYKNYHDPLIYGTISGETLRPTVPLTADKKDMKDGKMDWSGSKKVASGLGEGSKKEDLKKKEESKKVEEKKKIPINSTSASSNKIASQEVKSTSTPTGSLSSKKKRVIHSDTEEDEPISNPPSTSKKLSLKKEPTSSMVRADDQIAMEAMMSMDMEVDFELSDNNETPKKNLKLKKEEENQLKNKIRKKRRVKKSKTIEDKKGRMVTRDYSTDESYTASEEEGVNKNQSKSIITTNSSLKARDSSSSIGSNDTTKKNPTNSGPSSHPPPNKKAVSGSAKGQSTLKGFFTKK</sequence>
<reference evidence="6" key="1">
    <citation type="submission" date="2013-07" db="EMBL/GenBank/DDBJ databases">
        <title>The Genome Sequence of Cryptococcus pinus CBS10737.</title>
        <authorList>
            <consortium name="The Broad Institute Genome Sequencing Platform"/>
            <person name="Cuomo C."/>
            <person name="Litvintseva A."/>
            <person name="Chen Y."/>
            <person name="Heitman J."/>
            <person name="Sun S."/>
            <person name="Springer D."/>
            <person name="Dromer F."/>
            <person name="Young S.K."/>
            <person name="Zeng Q."/>
            <person name="Gargeya S."/>
            <person name="Fitzgerald M."/>
            <person name="Abouelleil A."/>
            <person name="Alvarado L."/>
            <person name="Berlin A.M."/>
            <person name="Chapman S.B."/>
            <person name="Dewar J."/>
            <person name="Goldberg J."/>
            <person name="Griggs A."/>
            <person name="Gujja S."/>
            <person name="Hansen M."/>
            <person name="Howarth C."/>
            <person name="Imamovic A."/>
            <person name="Larimer J."/>
            <person name="McCowan C."/>
            <person name="Murphy C."/>
            <person name="Pearson M."/>
            <person name="Priest M."/>
            <person name="Roberts A."/>
            <person name="Saif S."/>
            <person name="Shea T."/>
            <person name="Sykes S."/>
            <person name="Wortman J."/>
            <person name="Nusbaum C."/>
            <person name="Birren B."/>
        </authorList>
    </citation>
    <scope>NUCLEOTIDE SEQUENCE [LARGE SCALE GENOMIC DNA]</scope>
    <source>
        <strain evidence="6">CBS 10737</strain>
    </source>
</reference>
<feature type="region of interest" description="Disordered" evidence="5">
    <location>
        <begin position="97"/>
        <end position="140"/>
    </location>
</feature>
<evidence type="ECO:0000313" key="6">
    <source>
        <dbReference type="EMBL" id="OCF46371.1"/>
    </source>
</evidence>
<feature type="region of interest" description="Disordered" evidence="5">
    <location>
        <begin position="237"/>
        <end position="353"/>
    </location>
</feature>
<feature type="compositionally biased region" description="Basic and acidic residues" evidence="5">
    <location>
        <begin position="238"/>
        <end position="248"/>
    </location>
</feature>
<feature type="compositionally biased region" description="Polar residues" evidence="5">
    <location>
        <begin position="436"/>
        <end position="475"/>
    </location>
</feature>
<evidence type="ECO:0000313" key="7">
    <source>
        <dbReference type="EMBL" id="WWC68312.1"/>
    </source>
</evidence>
<dbReference type="PANTHER" id="PTHR17598">
    <property type="entry name" value="DNA POLYMERASE DELTA SUBUNIT 3"/>
    <property type="match status" value="1"/>
</dbReference>
<evidence type="ECO:0000256" key="2">
    <source>
        <dbReference type="ARBA" id="ARBA00017589"/>
    </source>
</evidence>
<keyword evidence="4" id="KW-0539">Nucleus</keyword>
<feature type="compositionally biased region" description="Basic and acidic residues" evidence="5">
    <location>
        <begin position="263"/>
        <end position="283"/>
    </location>
</feature>
<feature type="compositionally biased region" description="Basic and acidic residues" evidence="5">
    <location>
        <begin position="377"/>
        <end position="393"/>
    </location>
</feature>
<dbReference type="EMBL" id="CP144521">
    <property type="protein sequence ID" value="WWC68312.1"/>
    <property type="molecule type" value="Genomic_DNA"/>
</dbReference>
<dbReference type="Proteomes" id="UP000094020">
    <property type="component" value="Chromosome 3"/>
</dbReference>
<comment type="subcellular location">
    <subcellularLocation>
        <location evidence="1">Nucleus</location>
    </subcellularLocation>
</comment>
<dbReference type="STRING" id="1296096.A0A1B9HSY8"/>
<name>A0A1B9HSY8_9TREE</name>
<feature type="compositionally biased region" description="Basic residues" evidence="5">
    <location>
        <begin position="395"/>
        <end position="406"/>
    </location>
</feature>
<dbReference type="Pfam" id="PF09507">
    <property type="entry name" value="CDC27"/>
    <property type="match status" value="2"/>
</dbReference>
<evidence type="ECO:0000256" key="4">
    <source>
        <dbReference type="ARBA" id="ARBA00023242"/>
    </source>
</evidence>
<feature type="region of interest" description="Disordered" evidence="5">
    <location>
        <begin position="367"/>
        <end position="502"/>
    </location>
</feature>
<accession>A0A1B9HSY8</accession>
<dbReference type="AlphaFoldDB" id="A0A1B9HSY8"/>
<dbReference type="OrthoDB" id="514823at2759"/>
<feature type="compositionally biased region" description="Low complexity" evidence="5">
    <location>
        <begin position="123"/>
        <end position="138"/>
    </location>
</feature>
<evidence type="ECO:0000256" key="1">
    <source>
        <dbReference type="ARBA" id="ARBA00004123"/>
    </source>
</evidence>
<protein>
    <recommendedName>
        <fullName evidence="2">DNA polymerase delta subunit 3</fullName>
    </recommendedName>
</protein>
<dbReference type="GO" id="GO:0003887">
    <property type="term" value="F:DNA-directed DNA polymerase activity"/>
    <property type="evidence" value="ECO:0007669"/>
    <property type="project" value="TreeGrafter"/>
</dbReference>
<reference evidence="6" key="3">
    <citation type="submission" date="2016-07" db="EMBL/GenBank/DDBJ databases">
        <title>Evolution of pathogenesis and genome organization in the Tremellales.</title>
        <authorList>
            <person name="Cuomo C."/>
            <person name="Litvintseva A."/>
            <person name="Heitman J."/>
            <person name="Chen Y."/>
            <person name="Sun S."/>
            <person name="Springer D."/>
            <person name="Dromer F."/>
            <person name="Young S."/>
            <person name="Zeng Q."/>
            <person name="Chapman S."/>
            <person name="Gujja S."/>
            <person name="Saif S."/>
            <person name="Birren B."/>
        </authorList>
    </citation>
    <scope>NUCLEOTIDE SEQUENCE</scope>
    <source>
        <strain evidence="6">CBS 10737</strain>
    </source>
</reference>
<dbReference type="PANTHER" id="PTHR17598:SF13">
    <property type="entry name" value="DNA POLYMERASE DELTA SUBUNIT 3"/>
    <property type="match status" value="1"/>
</dbReference>
<dbReference type="RefSeq" id="XP_019007590.1">
    <property type="nucleotide sequence ID" value="XM_019159296.1"/>
</dbReference>
<organism evidence="6">
    <name type="scientific">Kwoniella pini CBS 10737</name>
    <dbReference type="NCBI Taxonomy" id="1296096"/>
    <lineage>
        <taxon>Eukaryota</taxon>
        <taxon>Fungi</taxon>
        <taxon>Dikarya</taxon>
        <taxon>Basidiomycota</taxon>
        <taxon>Agaricomycotina</taxon>
        <taxon>Tremellomycetes</taxon>
        <taxon>Tremellales</taxon>
        <taxon>Cryptococcaceae</taxon>
        <taxon>Kwoniella</taxon>
    </lineage>
</organism>
<dbReference type="InterPro" id="IPR019038">
    <property type="entry name" value="POLD3"/>
</dbReference>
<feature type="compositionally biased region" description="Polar residues" evidence="5">
    <location>
        <begin position="286"/>
        <end position="312"/>
    </location>
</feature>
<evidence type="ECO:0000256" key="5">
    <source>
        <dbReference type="SAM" id="MobiDB-lite"/>
    </source>
</evidence>
<dbReference type="GO" id="GO:0043625">
    <property type="term" value="C:delta DNA polymerase complex"/>
    <property type="evidence" value="ECO:0007669"/>
    <property type="project" value="InterPro"/>
</dbReference>
<feature type="compositionally biased region" description="Acidic residues" evidence="5">
    <location>
        <begin position="112"/>
        <end position="122"/>
    </location>
</feature>
<reference evidence="7" key="4">
    <citation type="submission" date="2024-02" db="EMBL/GenBank/DDBJ databases">
        <title>Comparative genomics of Cryptococcus and Kwoniella reveals pathogenesis evolution and contrasting modes of karyotype evolution via chromosome fusion or intercentromeric recombination.</title>
        <authorList>
            <person name="Coelho M.A."/>
            <person name="David-Palma M."/>
            <person name="Shea T."/>
            <person name="Bowers K."/>
            <person name="McGinley-Smith S."/>
            <person name="Mohammad A.W."/>
            <person name="Gnirke A."/>
            <person name="Yurkov A.M."/>
            <person name="Nowrousian M."/>
            <person name="Sun S."/>
            <person name="Cuomo C.A."/>
            <person name="Heitman J."/>
        </authorList>
    </citation>
    <scope>NUCLEOTIDE SEQUENCE</scope>
    <source>
        <strain evidence="7">CBS 10737</strain>
    </source>
</reference>
<dbReference type="GO" id="GO:1904161">
    <property type="term" value="P:DNA synthesis involved in UV-damage excision repair"/>
    <property type="evidence" value="ECO:0007669"/>
    <property type="project" value="TreeGrafter"/>
</dbReference>
<dbReference type="EMBL" id="KI894017">
    <property type="protein sequence ID" value="OCF46371.1"/>
    <property type="molecule type" value="Genomic_DNA"/>
</dbReference>
<keyword evidence="3" id="KW-0235">DNA replication</keyword>
<reference evidence="7" key="2">
    <citation type="submission" date="2013-07" db="EMBL/GenBank/DDBJ databases">
        <authorList>
            <consortium name="The Broad Institute Genome Sequencing Platform"/>
            <person name="Cuomo C."/>
            <person name="Litvintseva A."/>
            <person name="Chen Y."/>
            <person name="Heitman J."/>
            <person name="Sun S."/>
            <person name="Springer D."/>
            <person name="Dromer F."/>
            <person name="Young S.K."/>
            <person name="Zeng Q."/>
            <person name="Gargeya S."/>
            <person name="Fitzgerald M."/>
            <person name="Abouelleil A."/>
            <person name="Alvarado L."/>
            <person name="Berlin A.M."/>
            <person name="Chapman S.B."/>
            <person name="Dewar J."/>
            <person name="Goldberg J."/>
            <person name="Griggs A."/>
            <person name="Gujja S."/>
            <person name="Hansen M."/>
            <person name="Howarth C."/>
            <person name="Imamovic A."/>
            <person name="Larimer J."/>
            <person name="McCowan C."/>
            <person name="Murphy C."/>
            <person name="Pearson M."/>
            <person name="Priest M."/>
            <person name="Roberts A."/>
            <person name="Saif S."/>
            <person name="Shea T."/>
            <person name="Sykes S."/>
            <person name="Wortman J."/>
            <person name="Nusbaum C."/>
            <person name="Birren B."/>
        </authorList>
    </citation>
    <scope>NUCLEOTIDE SEQUENCE</scope>
    <source>
        <strain evidence="7">CBS 10737</strain>
    </source>
</reference>
<dbReference type="KEGG" id="kpin:30175973"/>
<gene>
    <name evidence="6" type="ORF">I206_07604</name>
    <name evidence="7" type="ORF">I206_102236</name>
</gene>
<dbReference type="GO" id="GO:0006297">
    <property type="term" value="P:nucleotide-excision repair, DNA gap filling"/>
    <property type="evidence" value="ECO:0007669"/>
    <property type="project" value="TreeGrafter"/>
</dbReference>
<evidence type="ECO:0000256" key="3">
    <source>
        <dbReference type="ARBA" id="ARBA00022705"/>
    </source>
</evidence>
<feature type="compositionally biased region" description="Basic and acidic residues" evidence="5">
    <location>
        <begin position="407"/>
        <end position="422"/>
    </location>
</feature>
<evidence type="ECO:0000313" key="8">
    <source>
        <dbReference type="Proteomes" id="UP000094020"/>
    </source>
</evidence>
<dbReference type="GeneID" id="30175973"/>
<proteinExistence type="predicted"/>
<dbReference type="GO" id="GO:0006271">
    <property type="term" value="P:DNA strand elongation involved in DNA replication"/>
    <property type="evidence" value="ECO:0007669"/>
    <property type="project" value="TreeGrafter"/>
</dbReference>
<dbReference type="Gene3D" id="3.90.1030.20">
    <property type="entry name" value="DNA polymerase delta, p66 (Cdc27) subunit, wHTH domain"/>
    <property type="match status" value="1"/>
</dbReference>
<keyword evidence="8" id="KW-1185">Reference proteome</keyword>